<evidence type="ECO:0000256" key="1">
    <source>
        <dbReference type="SAM" id="MobiDB-lite"/>
    </source>
</evidence>
<comment type="caution">
    <text evidence="2">The sequence shown here is derived from an EMBL/GenBank/DDBJ whole genome shotgun (WGS) entry which is preliminary data.</text>
</comment>
<dbReference type="EMBL" id="NAJN01000006">
    <property type="protein sequence ID" value="TKA82151.1"/>
    <property type="molecule type" value="Genomic_DNA"/>
</dbReference>
<protein>
    <recommendedName>
        <fullName evidence="4">Myb/SANT-like domain-containing protein</fullName>
    </recommendedName>
</protein>
<dbReference type="OrthoDB" id="4493732at2759"/>
<accession>A0A4U0XZG8</accession>
<keyword evidence="3" id="KW-1185">Reference proteome</keyword>
<evidence type="ECO:0008006" key="4">
    <source>
        <dbReference type="Google" id="ProtNLM"/>
    </source>
</evidence>
<proteinExistence type="predicted"/>
<organism evidence="2 3">
    <name type="scientific">Cryomyces minteri</name>
    <dbReference type="NCBI Taxonomy" id="331657"/>
    <lineage>
        <taxon>Eukaryota</taxon>
        <taxon>Fungi</taxon>
        <taxon>Dikarya</taxon>
        <taxon>Ascomycota</taxon>
        <taxon>Pezizomycotina</taxon>
        <taxon>Dothideomycetes</taxon>
        <taxon>Dothideomycetes incertae sedis</taxon>
        <taxon>Cryomyces</taxon>
    </lineage>
</organism>
<reference evidence="2 3" key="1">
    <citation type="submission" date="2017-03" db="EMBL/GenBank/DDBJ databases">
        <title>Genomes of endolithic fungi from Antarctica.</title>
        <authorList>
            <person name="Coleine C."/>
            <person name="Masonjones S."/>
            <person name="Stajich J.E."/>
        </authorList>
    </citation>
    <scope>NUCLEOTIDE SEQUENCE [LARGE SCALE GENOMIC DNA]</scope>
    <source>
        <strain evidence="2 3">CCFEE 5187</strain>
    </source>
</reference>
<feature type="compositionally biased region" description="Acidic residues" evidence="1">
    <location>
        <begin position="354"/>
        <end position="367"/>
    </location>
</feature>
<gene>
    <name evidence="2" type="ORF">B0A49_00209</name>
</gene>
<feature type="compositionally biased region" description="Polar residues" evidence="1">
    <location>
        <begin position="317"/>
        <end position="334"/>
    </location>
</feature>
<evidence type="ECO:0000313" key="2">
    <source>
        <dbReference type="EMBL" id="TKA82151.1"/>
    </source>
</evidence>
<evidence type="ECO:0000313" key="3">
    <source>
        <dbReference type="Proteomes" id="UP000308768"/>
    </source>
</evidence>
<dbReference type="Proteomes" id="UP000308768">
    <property type="component" value="Unassembled WGS sequence"/>
</dbReference>
<feature type="region of interest" description="Disordered" evidence="1">
    <location>
        <begin position="293"/>
        <end position="387"/>
    </location>
</feature>
<dbReference type="AlphaFoldDB" id="A0A4U0XZG8"/>
<name>A0A4U0XZG8_9PEZI</name>
<sequence length="445" mass="49140">MDRTQPQAPSSTAPNRSFRWQPVATPACVNGIVDYESPQVAAMTPNVFSFGETLPSGAPVVQPFTPGSIQSPGFPMAQGSPSGSTPGQNTLAARYRIRHVGAGGQKGRTLSDEDCLLLVKLVVEHRAAIETKSKTNFWIDIAGALQRMRGEGYGAHSCQVKVRALVTARRKQLLDGNGREKDKTALTQAVDKWIAVVDARQAVLDSEINRKAEIERHKAGRVAAREAMLKTRRERGLLYASDHEVATAVGDDRAKRRRERLAPNLDRAKRRRQSGRIRIDNLYKTLSQKEKVPFVSDDESDSVTDEGMQAAVHAPRASTSFSVPRRLTSVSSKPQRFHHDGGTRLSKRRRLAEDAEDQSPLEEDDEDAVQHTSDEVYDTGGQSPSSAVDRSMIKANNMITSYFDSQRASVPKVEQQLQDLKSMIGQVSETVAKILELLHQRQQSP</sequence>